<evidence type="ECO:0000259" key="10">
    <source>
        <dbReference type="SMART" id="SM00900"/>
    </source>
</evidence>
<accession>A0A0R1RE18</accession>
<evidence type="ECO:0000256" key="4">
    <source>
        <dbReference type="ARBA" id="ARBA00015872"/>
    </source>
</evidence>
<dbReference type="SMART" id="SM00900">
    <property type="entry name" value="FMN_bind"/>
    <property type="match status" value="1"/>
</dbReference>
<dbReference type="Proteomes" id="UP000051790">
    <property type="component" value="Unassembled WGS sequence"/>
</dbReference>
<evidence type="ECO:0000256" key="9">
    <source>
        <dbReference type="SAM" id="MobiDB-lite"/>
    </source>
</evidence>
<comment type="cofactor">
    <cofactor evidence="1">
        <name>FMN</name>
        <dbReference type="ChEBI" id="CHEBI:58210"/>
    </cofactor>
</comment>
<proteinExistence type="predicted"/>
<comment type="cofactor">
    <cofactor evidence="2">
        <name>FAD</name>
        <dbReference type="ChEBI" id="CHEBI:57692"/>
    </cofactor>
</comment>
<dbReference type="GO" id="GO:0033765">
    <property type="term" value="F:steroid dehydrogenase activity, acting on the CH-CH group of donors"/>
    <property type="evidence" value="ECO:0007669"/>
    <property type="project" value="UniProtKB-ARBA"/>
</dbReference>
<keyword evidence="6" id="KW-0274">FAD</keyword>
<keyword evidence="5" id="KW-0285">Flavoprotein</keyword>
<dbReference type="PANTHER" id="PTHR43400:SF10">
    <property type="entry name" value="3-OXOSTEROID 1-DEHYDROGENASE"/>
    <property type="match status" value="1"/>
</dbReference>
<protein>
    <recommendedName>
        <fullName evidence="4">Urocanate reductase</fullName>
        <ecNumber evidence="3">1.3.99.33</ecNumber>
    </recommendedName>
</protein>
<dbReference type="InterPro" id="IPR050315">
    <property type="entry name" value="FAD-oxidoreductase_2"/>
</dbReference>
<dbReference type="Gene3D" id="3.90.1010.20">
    <property type="match status" value="1"/>
</dbReference>
<keyword evidence="7" id="KW-0560">Oxidoreductase</keyword>
<evidence type="ECO:0000256" key="8">
    <source>
        <dbReference type="ARBA" id="ARBA00049922"/>
    </source>
</evidence>
<gene>
    <name evidence="11" type="ORF">FD01_GL002409</name>
</gene>
<evidence type="ECO:0000256" key="5">
    <source>
        <dbReference type="ARBA" id="ARBA00022630"/>
    </source>
</evidence>
<dbReference type="Gene3D" id="3.50.50.60">
    <property type="entry name" value="FAD/NAD(P)-binding domain"/>
    <property type="match status" value="1"/>
</dbReference>
<evidence type="ECO:0000256" key="1">
    <source>
        <dbReference type="ARBA" id="ARBA00001917"/>
    </source>
</evidence>
<keyword evidence="12" id="KW-1185">Reference proteome</keyword>
<dbReference type="InterPro" id="IPR003953">
    <property type="entry name" value="FAD-dep_OxRdtase_2_FAD-bd"/>
</dbReference>
<dbReference type="GO" id="GO:0016020">
    <property type="term" value="C:membrane"/>
    <property type="evidence" value="ECO:0007669"/>
    <property type="project" value="InterPro"/>
</dbReference>
<feature type="compositionally biased region" description="Low complexity" evidence="9">
    <location>
        <begin position="646"/>
        <end position="660"/>
    </location>
</feature>
<dbReference type="EMBL" id="AZEU01000038">
    <property type="protein sequence ID" value="KRL52434.1"/>
    <property type="molecule type" value="Genomic_DNA"/>
</dbReference>
<dbReference type="SUPFAM" id="SSF51905">
    <property type="entry name" value="FAD/NAD(P)-binding domain"/>
    <property type="match status" value="1"/>
</dbReference>
<dbReference type="InterPro" id="IPR027477">
    <property type="entry name" value="Succ_DH/fumarate_Rdtase_cat_sf"/>
</dbReference>
<sequence length="768" mass="83255">MLMKIVALTAARSSKAFDRQLLSALHRKHSSLQIVTIAAQAPLFDEAGKQAVVQGDALVIATAEHEPAQTEDMLNAIQALTKDHPRLAEKPVVIFSTSYATQGQHASLNTIARAMDAHGVKADVIAKVSLDDVQHQFANGSLSESTQKSVHKAMAQLKSIISKQEDDSMSQPKIAWDATYDVIVLGFGGAGATAARFAADSGAKVLLVDAAPLGHEGGNTRYAGQIVGSAADFDEMKNYYKRLQYPLALDEDMIDTYVDGMVGMSDYFQKYLEIEKPFSVRRDWHHEKPDLKSMLPEYPEYAGGDSYDVLLVHDGTFDSAFWKTLREQVTKRADKIDVWFKAPAKHLIQDPTTKAVIGAQIERESVLLNIRANNGVVLATGGFENNQQMIQDYLGAESLQPLGSVYNKGDGVLLGQEVGADLWHMHNYESLGLTIRKPAGTRSKILFAWTTMAAGSAFVIGDDGTRYMNETEANRHGHLYDHGTWRIPANNAHPYLIFDAAKYQEFAEQAPDWLDGLAHADTLVDLADILHVPAENLAKTRARFDQFANNGEDQAFDRDASTMTALGDGPYYALALRQSMLNTQGGPRRNVRTEVLDTTGNPIPHLYSAGELGGISANQYQGGNNLAECLIFGKIAGMNAARPKADSPATTTDATSGASAHQQTSAFGSDLVAAPKTYTTGENQYIGRSSAGMGNEIVVRVTYADGKIQNIEVLQQNESGDFGLKAIQQLPDEMVKANSTDVDAVSGASVSSKALKEAVQDALKQAQK</sequence>
<feature type="domain" description="FMN-binding" evidence="10">
    <location>
        <begin position="692"/>
        <end position="766"/>
    </location>
</feature>
<comment type="catalytic activity">
    <reaction evidence="8">
        <text>dihydrourocanate + A = urocanate + AH2</text>
        <dbReference type="Rhea" id="RHEA:36059"/>
        <dbReference type="ChEBI" id="CHEBI:13193"/>
        <dbReference type="ChEBI" id="CHEBI:17499"/>
        <dbReference type="ChEBI" id="CHEBI:27247"/>
        <dbReference type="ChEBI" id="CHEBI:72991"/>
        <dbReference type="EC" id="1.3.99.33"/>
    </reaction>
</comment>
<name>A0A0R1RE18_9LACO</name>
<evidence type="ECO:0000256" key="7">
    <source>
        <dbReference type="ARBA" id="ARBA00023002"/>
    </source>
</evidence>
<dbReference type="Gene3D" id="3.90.700.10">
    <property type="entry name" value="Succinate dehydrogenase/fumarate reductase flavoprotein, catalytic domain"/>
    <property type="match status" value="1"/>
</dbReference>
<dbReference type="InterPro" id="IPR029039">
    <property type="entry name" value="Flavoprotein-like_sf"/>
</dbReference>
<dbReference type="AlphaFoldDB" id="A0A0R1RE18"/>
<evidence type="ECO:0000313" key="12">
    <source>
        <dbReference type="Proteomes" id="UP000051790"/>
    </source>
</evidence>
<dbReference type="Gene3D" id="3.40.50.360">
    <property type="match status" value="1"/>
</dbReference>
<dbReference type="PATRIC" id="fig|1423769.4.peg.2597"/>
<dbReference type="Pfam" id="PF00890">
    <property type="entry name" value="FAD_binding_2"/>
    <property type="match status" value="1"/>
</dbReference>
<dbReference type="InterPro" id="IPR036188">
    <property type="entry name" value="FAD/NAD-bd_sf"/>
</dbReference>
<dbReference type="PANTHER" id="PTHR43400">
    <property type="entry name" value="FUMARATE REDUCTASE"/>
    <property type="match status" value="1"/>
</dbReference>
<evidence type="ECO:0000256" key="2">
    <source>
        <dbReference type="ARBA" id="ARBA00001974"/>
    </source>
</evidence>
<feature type="region of interest" description="Disordered" evidence="9">
    <location>
        <begin position="641"/>
        <end position="666"/>
    </location>
</feature>
<dbReference type="EC" id="1.3.99.33" evidence="3"/>
<evidence type="ECO:0000256" key="3">
    <source>
        <dbReference type="ARBA" id="ARBA00013137"/>
    </source>
</evidence>
<dbReference type="InterPro" id="IPR007329">
    <property type="entry name" value="FMN-bd"/>
</dbReference>
<evidence type="ECO:0000256" key="6">
    <source>
        <dbReference type="ARBA" id="ARBA00022827"/>
    </source>
</evidence>
<comment type="caution">
    <text evidence="11">The sequence shown here is derived from an EMBL/GenBank/DDBJ whole genome shotgun (WGS) entry which is preliminary data.</text>
</comment>
<reference evidence="11 12" key="1">
    <citation type="journal article" date="2015" name="Genome Announc.">
        <title>Expanding the biotechnology potential of lactobacilli through comparative genomics of 213 strains and associated genera.</title>
        <authorList>
            <person name="Sun Z."/>
            <person name="Harris H.M."/>
            <person name="McCann A."/>
            <person name="Guo C."/>
            <person name="Argimon S."/>
            <person name="Zhang W."/>
            <person name="Yang X."/>
            <person name="Jeffery I.B."/>
            <person name="Cooney J.C."/>
            <person name="Kagawa T.F."/>
            <person name="Liu W."/>
            <person name="Song Y."/>
            <person name="Salvetti E."/>
            <person name="Wrobel A."/>
            <person name="Rasinkangas P."/>
            <person name="Parkhill J."/>
            <person name="Rea M.C."/>
            <person name="O'Sullivan O."/>
            <person name="Ritari J."/>
            <person name="Douillard F.P."/>
            <person name="Paul Ross R."/>
            <person name="Yang R."/>
            <person name="Briner A.E."/>
            <person name="Felis G.E."/>
            <person name="de Vos W.M."/>
            <person name="Barrangou R."/>
            <person name="Klaenhammer T.R."/>
            <person name="Caufield P.W."/>
            <person name="Cui Y."/>
            <person name="Zhang H."/>
            <person name="O'Toole P.W."/>
        </authorList>
    </citation>
    <scope>NUCLEOTIDE SEQUENCE [LARGE SCALE GENOMIC DNA]</scope>
    <source>
        <strain evidence="11 12">DSM 13343</strain>
    </source>
</reference>
<dbReference type="GO" id="GO:0010181">
    <property type="term" value="F:FMN binding"/>
    <property type="evidence" value="ECO:0007669"/>
    <property type="project" value="InterPro"/>
</dbReference>
<dbReference type="SUPFAM" id="SSF56425">
    <property type="entry name" value="Succinate dehydrogenase/fumarate reductase flavoprotein, catalytic domain"/>
    <property type="match status" value="1"/>
</dbReference>
<evidence type="ECO:0000313" key="11">
    <source>
        <dbReference type="EMBL" id="KRL52434.1"/>
    </source>
</evidence>
<dbReference type="Pfam" id="PF04205">
    <property type="entry name" value="FMN_bind"/>
    <property type="match status" value="1"/>
</dbReference>
<organism evidence="11 12">
    <name type="scientific">Lacticaseibacillus manihotivorans DSM 13343 = JCM 12514</name>
    <dbReference type="NCBI Taxonomy" id="1423769"/>
    <lineage>
        <taxon>Bacteria</taxon>
        <taxon>Bacillati</taxon>
        <taxon>Bacillota</taxon>
        <taxon>Bacilli</taxon>
        <taxon>Lactobacillales</taxon>
        <taxon>Lactobacillaceae</taxon>
        <taxon>Lacticaseibacillus</taxon>
    </lineage>
</organism>